<evidence type="ECO:0000259" key="6">
    <source>
        <dbReference type="PROSITE" id="PS51379"/>
    </source>
</evidence>
<dbReference type="PANTHER" id="PTHR42859">
    <property type="entry name" value="OXIDOREDUCTASE"/>
    <property type="match status" value="1"/>
</dbReference>
<dbReference type="SUPFAM" id="SSF54862">
    <property type="entry name" value="4Fe-4S ferredoxins"/>
    <property type="match status" value="1"/>
</dbReference>
<comment type="caution">
    <text evidence="7">The sequence shown here is derived from an EMBL/GenBank/DDBJ whole genome shotgun (WGS) entry which is preliminary data.</text>
</comment>
<evidence type="ECO:0000256" key="5">
    <source>
        <dbReference type="SAM" id="MobiDB-lite"/>
    </source>
</evidence>
<dbReference type="Pfam" id="PF12838">
    <property type="entry name" value="Fer4_7"/>
    <property type="match status" value="1"/>
</dbReference>
<dbReference type="PROSITE" id="PS00198">
    <property type="entry name" value="4FE4S_FER_1"/>
    <property type="match status" value="1"/>
</dbReference>
<evidence type="ECO:0000313" key="7">
    <source>
        <dbReference type="EMBL" id="EQD41702.1"/>
    </source>
</evidence>
<dbReference type="GO" id="GO:0046872">
    <property type="term" value="F:metal ion binding"/>
    <property type="evidence" value="ECO:0007669"/>
    <property type="project" value="UniProtKB-KW"/>
</dbReference>
<evidence type="ECO:0000256" key="3">
    <source>
        <dbReference type="ARBA" id="ARBA00023004"/>
    </source>
</evidence>
<name>T0ZC74_9ZZZZ</name>
<feature type="region of interest" description="Disordered" evidence="5">
    <location>
        <begin position="161"/>
        <end position="180"/>
    </location>
</feature>
<keyword evidence="2" id="KW-0479">Metal-binding</keyword>
<gene>
    <name evidence="7" type="ORF">B2A_10532</name>
</gene>
<dbReference type="PANTHER" id="PTHR42859:SF2">
    <property type="entry name" value="FERREDOXIN"/>
    <property type="match status" value="1"/>
</dbReference>
<sequence length="180" mass="20223">MNLTSTKMGIHEWSYSNSFDTSKRRKVPHVSLVERFKNIRIEVEMGFTPEETRVEVERCLNCDIQTVFFAPKCIECDACIDVCPTACLTLAANGDEDDLRGRLKAPAKNTRQPLFVSEPLKQTGRVMVKDEDQCVHCGLCAERCPTAAWDMQKSHLTIPYALDEQSGEEPGVKPARSVNT</sequence>
<evidence type="ECO:0000256" key="4">
    <source>
        <dbReference type="ARBA" id="ARBA00023014"/>
    </source>
</evidence>
<dbReference type="InterPro" id="IPR050294">
    <property type="entry name" value="RnfB_subfamily"/>
</dbReference>
<keyword evidence="3" id="KW-0408">Iron</keyword>
<dbReference type="EMBL" id="AUZZ01007587">
    <property type="protein sequence ID" value="EQD41702.1"/>
    <property type="molecule type" value="Genomic_DNA"/>
</dbReference>
<dbReference type="Gene3D" id="3.30.70.20">
    <property type="match status" value="1"/>
</dbReference>
<feature type="domain" description="4Fe-4S ferredoxin-type" evidence="6">
    <location>
        <begin position="124"/>
        <end position="154"/>
    </location>
</feature>
<accession>T0ZC74</accession>
<keyword evidence="1" id="KW-0004">4Fe-4S</keyword>
<protein>
    <submittedName>
        <fullName evidence="7">4Fe-4S ferredoxin, iron-sulfur binding protein</fullName>
    </submittedName>
</protein>
<dbReference type="AlphaFoldDB" id="T0ZC74"/>
<dbReference type="InterPro" id="IPR017896">
    <property type="entry name" value="4Fe4S_Fe-S-bd"/>
</dbReference>
<organism evidence="7">
    <name type="scientific">mine drainage metagenome</name>
    <dbReference type="NCBI Taxonomy" id="410659"/>
    <lineage>
        <taxon>unclassified sequences</taxon>
        <taxon>metagenomes</taxon>
        <taxon>ecological metagenomes</taxon>
    </lineage>
</organism>
<feature type="domain" description="4Fe-4S ferredoxin-type" evidence="6">
    <location>
        <begin position="64"/>
        <end position="93"/>
    </location>
</feature>
<reference evidence="7" key="1">
    <citation type="submission" date="2013-08" db="EMBL/GenBank/DDBJ databases">
        <authorList>
            <person name="Mendez C."/>
            <person name="Richter M."/>
            <person name="Ferrer M."/>
            <person name="Sanchez J."/>
        </authorList>
    </citation>
    <scope>NUCLEOTIDE SEQUENCE</scope>
</reference>
<evidence type="ECO:0000256" key="1">
    <source>
        <dbReference type="ARBA" id="ARBA00022485"/>
    </source>
</evidence>
<evidence type="ECO:0000256" key="2">
    <source>
        <dbReference type="ARBA" id="ARBA00022723"/>
    </source>
</evidence>
<keyword evidence="4" id="KW-0411">Iron-sulfur</keyword>
<dbReference type="PROSITE" id="PS51379">
    <property type="entry name" value="4FE4S_FER_2"/>
    <property type="match status" value="2"/>
</dbReference>
<dbReference type="InterPro" id="IPR017900">
    <property type="entry name" value="4Fe4S_Fe_S_CS"/>
</dbReference>
<reference evidence="7" key="2">
    <citation type="journal article" date="2014" name="ISME J.">
        <title>Microbial stratification in low pH oxic and suboxic macroscopic growths along an acid mine drainage.</title>
        <authorList>
            <person name="Mendez-Garcia C."/>
            <person name="Mesa V."/>
            <person name="Sprenger R.R."/>
            <person name="Richter M."/>
            <person name="Diez M.S."/>
            <person name="Solano J."/>
            <person name="Bargiela R."/>
            <person name="Golyshina O.V."/>
            <person name="Manteca A."/>
            <person name="Ramos J.L."/>
            <person name="Gallego J.R."/>
            <person name="Llorente I."/>
            <person name="Martins Dos Santos V.A."/>
            <person name="Jensen O.N."/>
            <person name="Pelaez A.I."/>
            <person name="Sanchez J."/>
            <person name="Ferrer M."/>
        </authorList>
    </citation>
    <scope>NUCLEOTIDE SEQUENCE</scope>
</reference>
<dbReference type="GO" id="GO:0051539">
    <property type="term" value="F:4 iron, 4 sulfur cluster binding"/>
    <property type="evidence" value="ECO:0007669"/>
    <property type="project" value="UniProtKB-KW"/>
</dbReference>
<proteinExistence type="predicted"/>